<comment type="cofactor">
    <cofactor evidence="8">
        <name>Zn(2+)</name>
        <dbReference type="ChEBI" id="CHEBI:29105"/>
    </cofactor>
    <text evidence="8">Binds 2 Zn(2+) ions.</text>
</comment>
<evidence type="ECO:0000256" key="3">
    <source>
        <dbReference type="ARBA" id="ARBA00022723"/>
    </source>
</evidence>
<comment type="caution">
    <text evidence="11">The sequence shown here is derived from an EMBL/GenBank/DDBJ whole genome shotgun (WGS) entry which is preliminary data.</text>
</comment>
<feature type="binding site" evidence="8">
    <location>
        <position position="32"/>
    </location>
    <ligand>
        <name>Mg(2+)</name>
        <dbReference type="ChEBI" id="CHEBI:18420"/>
    </ligand>
</feature>
<reference evidence="12" key="1">
    <citation type="submission" date="2018-02" db="EMBL/GenBank/DDBJ databases">
        <authorList>
            <person name="Clavel T."/>
            <person name="Strowig T."/>
        </authorList>
    </citation>
    <scope>NUCLEOTIDE SEQUENCE [LARGE SCALE GENOMIC DNA]</scope>
    <source>
        <strain evidence="12">DSM 100764</strain>
    </source>
</reference>
<evidence type="ECO:0000256" key="9">
    <source>
        <dbReference type="RuleBase" id="RU003946"/>
    </source>
</evidence>
<dbReference type="PROSITE" id="PS00123">
    <property type="entry name" value="ALKALINE_PHOSPHATASE"/>
    <property type="match status" value="1"/>
</dbReference>
<proteinExistence type="inferred from homology"/>
<keyword evidence="6 8" id="KW-0460">Magnesium</keyword>
<comment type="cofactor">
    <cofactor evidence="8">
        <name>Mg(2+)</name>
        <dbReference type="ChEBI" id="CHEBI:18420"/>
    </cofactor>
    <text evidence="8">Binds 1 Mg(2+) ion.</text>
</comment>
<feature type="binding site" evidence="8">
    <location>
        <position position="32"/>
    </location>
    <ligand>
        <name>Zn(2+)</name>
        <dbReference type="ChEBI" id="CHEBI:29105"/>
        <label>2</label>
    </ligand>
</feature>
<feature type="active site" description="Phosphoserine intermediate" evidence="7">
    <location>
        <position position="79"/>
    </location>
</feature>
<keyword evidence="5 8" id="KW-0862">Zinc</keyword>
<keyword evidence="12" id="KW-1185">Reference proteome</keyword>
<dbReference type="InterPro" id="IPR001952">
    <property type="entry name" value="Alkaline_phosphatase"/>
</dbReference>
<dbReference type="PANTHER" id="PTHR11596">
    <property type="entry name" value="ALKALINE PHOSPHATASE"/>
    <property type="match status" value="1"/>
</dbReference>
<evidence type="ECO:0000256" key="10">
    <source>
        <dbReference type="SAM" id="SignalP"/>
    </source>
</evidence>
<evidence type="ECO:0000256" key="4">
    <source>
        <dbReference type="ARBA" id="ARBA00022801"/>
    </source>
</evidence>
<keyword evidence="3 8" id="KW-0479">Metal-binding</keyword>
<sequence length="456" mass="48331">MKLRNVFLAASFAASLTVFAGNPKYVFYMIGDGMGMGAVSAAQGFLNAVDGDGAMLQMLQMPVASMSQTYSASSPVTDSAAAGTALACGHKTRNGMLGMDADTVAVQSIAARFHDNGFGVGLVTTVAPDDATPGAFYAHVPRRSMYYEIGCDAARSGYEFIGGANLRGAKNTDLMARLADAGVDVVRGREAAAKSTSRRVMMLNTDSVKKNNVGYTIDSIAGVLTLADLTESCLKHLMRVSPDGFFMMVEGGTIDHAAHSNDAATVVMQTLDFDRSIGLVRQFAASHPGEALIVVTADHETGGMGMASLRHHYNQRLDLLAHQRMSKDAFAEWTSSVIKSGNAPAWEDMKGELARRVGLFGAVAVDEADEEALKALYETTLSHMGGDKKSTLYSSFDRFTDKVYDLMSALTGVGWTTGDHSGAVVPVFAEGEGLQLFAPAQDNVDIPVKIMKAVGL</sequence>
<dbReference type="PANTHER" id="PTHR11596:SF5">
    <property type="entry name" value="ALKALINE PHOSPHATASE"/>
    <property type="match status" value="1"/>
</dbReference>
<keyword evidence="10" id="KW-0732">Signal</keyword>
<feature type="binding site" evidence="8">
    <location>
        <position position="130"/>
    </location>
    <ligand>
        <name>Mg(2+)</name>
        <dbReference type="ChEBI" id="CHEBI:18420"/>
    </ligand>
</feature>
<protein>
    <submittedName>
        <fullName evidence="11">Alkaline phosphatase</fullName>
    </submittedName>
</protein>
<dbReference type="CDD" id="cd16012">
    <property type="entry name" value="ALP"/>
    <property type="match status" value="1"/>
</dbReference>
<evidence type="ECO:0000256" key="6">
    <source>
        <dbReference type="ARBA" id="ARBA00022842"/>
    </source>
</evidence>
<dbReference type="InterPro" id="IPR018299">
    <property type="entry name" value="Alkaline_phosphatase_AS"/>
</dbReference>
<dbReference type="Gene3D" id="3.40.720.10">
    <property type="entry name" value="Alkaline Phosphatase, subunit A"/>
    <property type="match status" value="1"/>
</dbReference>
<evidence type="ECO:0000313" key="12">
    <source>
        <dbReference type="Proteomes" id="UP000244925"/>
    </source>
</evidence>
<evidence type="ECO:0000256" key="5">
    <source>
        <dbReference type="ARBA" id="ARBA00022833"/>
    </source>
</evidence>
<evidence type="ECO:0000256" key="2">
    <source>
        <dbReference type="ARBA" id="ARBA00022553"/>
    </source>
</evidence>
<keyword evidence="2" id="KW-0597">Phosphoprotein</keyword>
<evidence type="ECO:0000256" key="8">
    <source>
        <dbReference type="PIRSR" id="PIRSR601952-2"/>
    </source>
</evidence>
<feature type="chain" id="PRO_5015989840" evidence="10">
    <location>
        <begin position="21"/>
        <end position="456"/>
    </location>
</feature>
<dbReference type="InterPro" id="IPR017850">
    <property type="entry name" value="Alkaline_phosphatase_core_sf"/>
</dbReference>
<organism evidence="11 12">
    <name type="scientific">Paramuribaculum intestinale</name>
    <dbReference type="NCBI Taxonomy" id="2094151"/>
    <lineage>
        <taxon>Bacteria</taxon>
        <taxon>Pseudomonadati</taxon>
        <taxon>Bacteroidota</taxon>
        <taxon>Bacteroidia</taxon>
        <taxon>Bacteroidales</taxon>
        <taxon>Muribaculaceae</taxon>
        <taxon>Paramuribaculum</taxon>
    </lineage>
</organism>
<dbReference type="SUPFAM" id="SSF53649">
    <property type="entry name" value="Alkaline phosphatase-like"/>
    <property type="match status" value="1"/>
</dbReference>
<feature type="binding site" evidence="8">
    <location>
        <position position="255"/>
    </location>
    <ligand>
        <name>Zn(2+)</name>
        <dbReference type="ChEBI" id="CHEBI:29105"/>
        <label>2</label>
    </ligand>
</feature>
<dbReference type="Gene3D" id="1.10.60.40">
    <property type="match status" value="1"/>
</dbReference>
<feature type="binding site" evidence="8">
    <location>
        <position position="299"/>
    </location>
    <ligand>
        <name>Zn(2+)</name>
        <dbReference type="ChEBI" id="CHEBI:29105"/>
        <label>2</label>
    </ligand>
</feature>
<feature type="binding site" evidence="8">
    <location>
        <position position="259"/>
    </location>
    <ligand>
        <name>Zn(2+)</name>
        <dbReference type="ChEBI" id="CHEBI:29105"/>
        <label>2</label>
    </ligand>
</feature>
<keyword evidence="4" id="KW-0378">Hydrolase</keyword>
<dbReference type="GO" id="GO:0046872">
    <property type="term" value="F:metal ion binding"/>
    <property type="evidence" value="ECO:0007669"/>
    <property type="project" value="UniProtKB-KW"/>
</dbReference>
<comment type="similarity">
    <text evidence="1 9">Belongs to the alkaline phosphatase family.</text>
</comment>
<feature type="signal peptide" evidence="10">
    <location>
        <begin position="1"/>
        <end position="20"/>
    </location>
</feature>
<evidence type="ECO:0000256" key="1">
    <source>
        <dbReference type="ARBA" id="ARBA00005984"/>
    </source>
</evidence>
<dbReference type="GeneID" id="93423839"/>
<dbReference type="PRINTS" id="PR00113">
    <property type="entry name" value="ALKPHPHTASE"/>
</dbReference>
<gene>
    <name evidence="11" type="ORF">C5O25_05515</name>
</gene>
<dbReference type="SMART" id="SM00098">
    <property type="entry name" value="alkPPc"/>
    <property type="match status" value="1"/>
</dbReference>
<dbReference type="GO" id="GO:0004035">
    <property type="term" value="F:alkaline phosphatase activity"/>
    <property type="evidence" value="ECO:0007669"/>
    <property type="project" value="TreeGrafter"/>
</dbReference>
<feature type="binding site" evidence="8">
    <location>
        <position position="250"/>
    </location>
    <ligand>
        <name>Mg(2+)</name>
        <dbReference type="ChEBI" id="CHEBI:18420"/>
    </ligand>
</feature>
<feature type="binding site" evidence="8">
    <location>
        <position position="420"/>
    </location>
    <ligand>
        <name>Zn(2+)</name>
        <dbReference type="ChEBI" id="CHEBI:29105"/>
        <label>2</label>
    </ligand>
</feature>
<dbReference type="Proteomes" id="UP000244925">
    <property type="component" value="Unassembled WGS sequence"/>
</dbReference>
<feature type="binding site" evidence="8">
    <location>
        <position position="132"/>
    </location>
    <ligand>
        <name>Mg(2+)</name>
        <dbReference type="ChEBI" id="CHEBI:18420"/>
    </ligand>
</feature>
<evidence type="ECO:0000256" key="7">
    <source>
        <dbReference type="PIRSR" id="PIRSR601952-1"/>
    </source>
</evidence>
<feature type="binding site" evidence="8">
    <location>
        <position position="298"/>
    </location>
    <ligand>
        <name>Zn(2+)</name>
        <dbReference type="ChEBI" id="CHEBI:29105"/>
        <label>2</label>
    </ligand>
</feature>
<dbReference type="EMBL" id="PUBV01000008">
    <property type="protein sequence ID" value="PWB08054.1"/>
    <property type="molecule type" value="Genomic_DNA"/>
</dbReference>
<dbReference type="AlphaFoldDB" id="A0A2V1J067"/>
<dbReference type="RefSeq" id="WP_107035738.1">
    <property type="nucleotide sequence ID" value="NZ_CAOMFE010000044.1"/>
</dbReference>
<name>A0A2V1J067_9BACT</name>
<evidence type="ECO:0000313" key="11">
    <source>
        <dbReference type="EMBL" id="PWB08054.1"/>
    </source>
</evidence>
<dbReference type="Pfam" id="PF00245">
    <property type="entry name" value="Alk_phosphatase"/>
    <property type="match status" value="2"/>
</dbReference>
<accession>A0A2V1J067</accession>